<dbReference type="InterPro" id="IPR051010">
    <property type="entry name" value="BCAA_transport"/>
</dbReference>
<evidence type="ECO:0000313" key="6">
    <source>
        <dbReference type="EMBL" id="PGH55810.1"/>
    </source>
</evidence>
<dbReference type="InterPro" id="IPR006311">
    <property type="entry name" value="TAT_signal"/>
</dbReference>
<dbReference type="Pfam" id="PF10518">
    <property type="entry name" value="TAT_signal"/>
    <property type="match status" value="1"/>
</dbReference>
<dbReference type="InterPro" id="IPR028082">
    <property type="entry name" value="Peripla_BP_I"/>
</dbReference>
<evidence type="ECO:0000256" key="3">
    <source>
        <dbReference type="ARBA" id="ARBA00022729"/>
    </source>
</evidence>
<dbReference type="InterPro" id="IPR028081">
    <property type="entry name" value="Leu-bd"/>
</dbReference>
<keyword evidence="3" id="KW-0732">Signal</keyword>
<reference evidence="7" key="1">
    <citation type="submission" date="2017-10" db="EMBL/GenBank/DDBJ databases">
        <authorList>
            <person name="Kravchenko I.K."/>
            <person name="Grouzdev D.S."/>
        </authorList>
    </citation>
    <scope>NUCLEOTIDE SEQUENCE [LARGE SCALE GENOMIC DNA]</scope>
    <source>
        <strain evidence="7">B2</strain>
    </source>
</reference>
<dbReference type="InterPro" id="IPR019546">
    <property type="entry name" value="TAT_signal_bac_arc"/>
</dbReference>
<evidence type="ECO:0000256" key="1">
    <source>
        <dbReference type="ARBA" id="ARBA00010062"/>
    </source>
</evidence>
<dbReference type="PROSITE" id="PS51318">
    <property type="entry name" value="TAT"/>
    <property type="match status" value="1"/>
</dbReference>
<dbReference type="CDD" id="cd06340">
    <property type="entry name" value="PBP1_ABC_ligand_binding-like"/>
    <property type="match status" value="1"/>
</dbReference>
<evidence type="ECO:0000256" key="2">
    <source>
        <dbReference type="ARBA" id="ARBA00022448"/>
    </source>
</evidence>
<dbReference type="Pfam" id="PF13458">
    <property type="entry name" value="Peripla_BP_6"/>
    <property type="match status" value="1"/>
</dbReference>
<proteinExistence type="inferred from homology"/>
<feature type="domain" description="Leucine-binding protein" evidence="5">
    <location>
        <begin position="47"/>
        <end position="383"/>
    </location>
</feature>
<keyword evidence="7" id="KW-1185">Reference proteome</keyword>
<dbReference type="OrthoDB" id="7855203at2"/>
<dbReference type="Gene3D" id="3.40.50.2300">
    <property type="match status" value="2"/>
</dbReference>
<comment type="similarity">
    <text evidence="1">Belongs to the leucine-binding protein family.</text>
</comment>
<dbReference type="PANTHER" id="PTHR30483:SF37">
    <property type="entry name" value="ABC TRANSPORTER SUBSTRATE-BINDING PROTEIN"/>
    <property type="match status" value="1"/>
</dbReference>
<dbReference type="PRINTS" id="PR00337">
    <property type="entry name" value="LEUILEVALBP"/>
</dbReference>
<sequence>MGRSVQDSTLIGISRRTVLKAGAAAAAVTALPFAAPSVLRAQTPPVVKIGILQPVTGALAHDGDLGRAGAEMAINEINAAGGIKSLGGATLEMLFGDARSTPEAGTQEVERMQAEGVSAIVGGFASPICLAASQAAARYELPYLVDVGVSDQIMARGLTNTFRFSPGFGKVTQVALDNLTAINDKAGKPARTVVLVHEDGLFGSGLAKLLQSELPKRGFEILETIAHPTPARDMSNVALRIRSLNPDLVIPSNYYGEFVLLARTMQQQRIKPKGIYAILGGAASNGRFVKEFPQAAQNVIDCNHWHDPKNPKALALRKAVEGQGKSFAYNVSLNYSNVLLLADAIERAGSSDRKKIIEALNASTFAGHIMPYGPTKFVNGQNEGATPINTQIQGEDIKVIFPDAFAEAKANFPAA</sequence>
<comment type="caution">
    <text evidence="6">The sequence shown here is derived from an EMBL/GenBank/DDBJ whole genome shotgun (WGS) entry which is preliminary data.</text>
</comment>
<dbReference type="InterPro" id="IPR000709">
    <property type="entry name" value="Leu_Ile_Val-bd"/>
</dbReference>
<dbReference type="RefSeq" id="WP_098738524.1">
    <property type="nucleotide sequence ID" value="NZ_PDKW01000042.1"/>
</dbReference>
<dbReference type="PANTHER" id="PTHR30483">
    <property type="entry name" value="LEUCINE-SPECIFIC-BINDING PROTEIN"/>
    <property type="match status" value="1"/>
</dbReference>
<protein>
    <submittedName>
        <fullName evidence="6">ABC transporter substrate-binding protein</fullName>
    </submittedName>
</protein>
<keyword evidence="4" id="KW-0029">Amino-acid transport</keyword>
<dbReference type="AlphaFoldDB" id="A0A2B8BDF6"/>
<keyword evidence="2" id="KW-0813">Transport</keyword>
<dbReference type="GO" id="GO:0006865">
    <property type="term" value="P:amino acid transport"/>
    <property type="evidence" value="ECO:0007669"/>
    <property type="project" value="UniProtKB-KW"/>
</dbReference>
<name>A0A2B8BDF6_9PROT</name>
<organism evidence="6 7">
    <name type="scientific">Azospirillum palustre</name>
    <dbReference type="NCBI Taxonomy" id="2044885"/>
    <lineage>
        <taxon>Bacteria</taxon>
        <taxon>Pseudomonadati</taxon>
        <taxon>Pseudomonadota</taxon>
        <taxon>Alphaproteobacteria</taxon>
        <taxon>Rhodospirillales</taxon>
        <taxon>Azospirillaceae</taxon>
        <taxon>Azospirillum</taxon>
    </lineage>
</organism>
<evidence type="ECO:0000259" key="5">
    <source>
        <dbReference type="Pfam" id="PF13458"/>
    </source>
</evidence>
<evidence type="ECO:0000313" key="7">
    <source>
        <dbReference type="Proteomes" id="UP000225379"/>
    </source>
</evidence>
<dbReference type="EMBL" id="PDKW01000042">
    <property type="protein sequence ID" value="PGH55810.1"/>
    <property type="molecule type" value="Genomic_DNA"/>
</dbReference>
<evidence type="ECO:0000256" key="4">
    <source>
        <dbReference type="ARBA" id="ARBA00022970"/>
    </source>
</evidence>
<accession>A0A2B8BDF6</accession>
<gene>
    <name evidence="6" type="ORF">CRT60_21365</name>
</gene>
<dbReference type="Proteomes" id="UP000225379">
    <property type="component" value="Unassembled WGS sequence"/>
</dbReference>
<dbReference type="SUPFAM" id="SSF53822">
    <property type="entry name" value="Periplasmic binding protein-like I"/>
    <property type="match status" value="1"/>
</dbReference>